<keyword evidence="1" id="KW-0175">Coiled coil</keyword>
<dbReference type="PANTHER" id="PTHR18870:SF8">
    <property type="entry name" value="PROTEIN FAM184B"/>
    <property type="match status" value="1"/>
</dbReference>
<evidence type="ECO:0000313" key="3">
    <source>
        <dbReference type="EMBL" id="OWK06991.1"/>
    </source>
</evidence>
<gene>
    <name evidence="3" type="ORF">Celaphus_00018642</name>
</gene>
<organism evidence="3 4">
    <name type="scientific">Cervus elaphus hippelaphus</name>
    <name type="common">European red deer</name>
    <dbReference type="NCBI Taxonomy" id="46360"/>
    <lineage>
        <taxon>Eukaryota</taxon>
        <taxon>Metazoa</taxon>
        <taxon>Chordata</taxon>
        <taxon>Craniata</taxon>
        <taxon>Vertebrata</taxon>
        <taxon>Euteleostomi</taxon>
        <taxon>Mammalia</taxon>
        <taxon>Eutheria</taxon>
        <taxon>Laurasiatheria</taxon>
        <taxon>Artiodactyla</taxon>
        <taxon>Ruminantia</taxon>
        <taxon>Pecora</taxon>
        <taxon>Cervidae</taxon>
        <taxon>Cervinae</taxon>
        <taxon>Cervus</taxon>
    </lineage>
</organism>
<feature type="region of interest" description="Disordered" evidence="2">
    <location>
        <begin position="53"/>
        <end position="92"/>
    </location>
</feature>
<name>A0A212CM02_CEREH</name>
<reference evidence="3 4" key="1">
    <citation type="journal article" date="2018" name="Mol. Genet. Genomics">
        <title>The red deer Cervus elaphus genome CerEla1.0: sequencing, annotating, genes, and chromosomes.</title>
        <authorList>
            <person name="Bana N.A."/>
            <person name="Nyiri A."/>
            <person name="Nagy J."/>
            <person name="Frank K."/>
            <person name="Nagy T."/>
            <person name="Steger V."/>
            <person name="Schiller M."/>
            <person name="Lakatos P."/>
            <person name="Sugar L."/>
            <person name="Horn P."/>
            <person name="Barta E."/>
            <person name="Orosz L."/>
        </authorList>
    </citation>
    <scope>NUCLEOTIDE SEQUENCE [LARGE SCALE GENOMIC DNA]</scope>
    <source>
        <strain evidence="3">Hungarian</strain>
    </source>
</reference>
<comment type="caution">
    <text evidence="3">The sequence shown here is derived from an EMBL/GenBank/DDBJ whole genome shotgun (WGS) entry which is preliminary data.</text>
</comment>
<dbReference type="OrthoDB" id="75801at2759"/>
<dbReference type="EMBL" id="MKHE01000017">
    <property type="protein sequence ID" value="OWK06991.1"/>
    <property type="molecule type" value="Genomic_DNA"/>
</dbReference>
<proteinExistence type="predicted"/>
<feature type="region of interest" description="Disordered" evidence="2">
    <location>
        <begin position="1"/>
        <end position="23"/>
    </location>
</feature>
<dbReference type="PANTHER" id="PTHR18870">
    <property type="entry name" value="PROTEIN TAG-278-RELATED"/>
    <property type="match status" value="1"/>
</dbReference>
<evidence type="ECO:0000313" key="4">
    <source>
        <dbReference type="Proteomes" id="UP000242450"/>
    </source>
</evidence>
<evidence type="ECO:0000256" key="1">
    <source>
        <dbReference type="ARBA" id="ARBA00023054"/>
    </source>
</evidence>
<dbReference type="Proteomes" id="UP000242450">
    <property type="component" value="Chromosome 17"/>
</dbReference>
<keyword evidence="4" id="KW-1185">Reference proteome</keyword>
<sequence length="106" mass="11779">MSHRNRSFSFNPHPGYLTPSMKKKKVEEVPSRVVSVPNLASYAKNFLRGDLSSRINAPPITKSPSLDPGHKMMIQPNPKKSNRSKVQPTRNGLPSIFLSKLILGKA</sequence>
<accession>A0A212CM02</accession>
<dbReference type="AlphaFoldDB" id="A0A212CM02"/>
<evidence type="ECO:0000256" key="2">
    <source>
        <dbReference type="SAM" id="MobiDB-lite"/>
    </source>
</evidence>
<protein>
    <submittedName>
        <fullName evidence="3">Uncharacterized protein</fullName>
    </submittedName>
</protein>